<dbReference type="KEGG" id="smir:SMM_0010"/>
<dbReference type="SUPFAM" id="SSF52540">
    <property type="entry name" value="P-loop containing nucleoside triphosphate hydrolases"/>
    <property type="match status" value="1"/>
</dbReference>
<protein>
    <recommendedName>
        <fullName evidence="3">DNA polymerase III subunit delta</fullName>
    </recommendedName>
</protein>
<dbReference type="OrthoDB" id="9810148at2"/>
<dbReference type="EMBL" id="CP006720">
    <property type="protein sequence ID" value="AHI57391.1"/>
    <property type="molecule type" value="Genomic_DNA"/>
</dbReference>
<dbReference type="Proteomes" id="UP000019260">
    <property type="component" value="Chromosome"/>
</dbReference>
<dbReference type="PANTHER" id="PTHR11669:SF8">
    <property type="entry name" value="DNA POLYMERASE III SUBUNIT DELTA"/>
    <property type="match status" value="1"/>
</dbReference>
<dbReference type="InterPro" id="IPR050238">
    <property type="entry name" value="DNA_Rep/Repair_Clamp_Loader"/>
</dbReference>
<dbReference type="eggNOG" id="COG0470">
    <property type="taxonomic scope" value="Bacteria"/>
</dbReference>
<dbReference type="HOGENOM" id="CLU_087836_0_0_14"/>
<reference evidence="1 2" key="1">
    <citation type="submission" date="2013-09" db="EMBL/GenBank/DDBJ databases">
        <title>Complete genome sequence of Spiroplasma mirum suckling mouse cataract agent.</title>
        <authorList>
            <person name="Landry C.A."/>
            <person name="Bastian F.O."/>
            <person name="Thune R.L."/>
        </authorList>
    </citation>
    <scope>NUCLEOTIDE SEQUENCE [LARGE SCALE GENOMIC DNA]</scope>
    <source>
        <strain evidence="1 2">SMCA</strain>
    </source>
</reference>
<dbReference type="InterPro" id="IPR027417">
    <property type="entry name" value="P-loop_NTPase"/>
</dbReference>
<dbReference type="AlphaFoldDB" id="W0GN52"/>
<dbReference type="KEGG" id="smia:P344_00060"/>
<accession>W0GN52</accession>
<organism evidence="1 2">
    <name type="scientific">Spiroplasma mirum ATCC 29335</name>
    <dbReference type="NCBI Taxonomy" id="838561"/>
    <lineage>
        <taxon>Bacteria</taxon>
        <taxon>Bacillati</taxon>
        <taxon>Mycoplasmatota</taxon>
        <taxon>Mollicutes</taxon>
        <taxon>Entomoplasmatales</taxon>
        <taxon>Spiroplasmataceae</taxon>
        <taxon>Spiroplasma</taxon>
    </lineage>
</organism>
<evidence type="ECO:0000313" key="1">
    <source>
        <dbReference type="EMBL" id="AHI57391.1"/>
    </source>
</evidence>
<evidence type="ECO:0000313" key="2">
    <source>
        <dbReference type="Proteomes" id="UP000019260"/>
    </source>
</evidence>
<dbReference type="Gene3D" id="3.40.50.300">
    <property type="entry name" value="P-loop containing nucleotide triphosphate hydrolases"/>
    <property type="match status" value="1"/>
</dbReference>
<dbReference type="Pfam" id="PF13177">
    <property type="entry name" value="DNA_pol3_delta2"/>
    <property type="match status" value="1"/>
</dbReference>
<dbReference type="PATRIC" id="fig|838561.3.peg.11"/>
<proteinExistence type="predicted"/>
<evidence type="ECO:0008006" key="3">
    <source>
        <dbReference type="Google" id="ProtNLM"/>
    </source>
</evidence>
<keyword evidence="2" id="KW-1185">Reference proteome</keyword>
<gene>
    <name evidence="1" type="ORF">P344_00060</name>
</gene>
<name>W0GN52_9MOLU</name>
<dbReference type="STRING" id="838561.P344_00060"/>
<dbReference type="GO" id="GO:0006261">
    <property type="term" value="P:DNA-templated DNA replication"/>
    <property type="evidence" value="ECO:0007669"/>
    <property type="project" value="TreeGrafter"/>
</dbReference>
<sequence>MINNFAPADLKKLNILKEKINNNLLPNQLIISSNNITKLNEFAKLLSMFLVCEKERTFDCDCANCVRIQNNTYYDLKAYGDFNTSIKKEEIQNIIEVFNYSALENKGVKIYIIKGGDLLTLEAANALLKFLEEPTDNTYAIILSNQRNRIIETIKSRCLNIILTNDFNAVKDESDDAKQKFVQAFFKNLVHQKNNNYILIRQLFDYTPINCYEYLSEIANVIKNNKWEQYNLDEKEILSLLKPIKHHIIEECSSACNLLGGSFNKELILEQAIIKINQVV</sequence>
<dbReference type="PANTHER" id="PTHR11669">
    <property type="entry name" value="REPLICATION FACTOR C / DNA POLYMERASE III GAMMA-TAU SUBUNIT"/>
    <property type="match status" value="1"/>
</dbReference>